<proteinExistence type="predicted"/>
<sequence length="267" mass="29730">MLLLLLYESNHSYGKEGGKKFTENSKLPLLLLYESQQPPYFSFLAIQISHYLSGEAQHIDRSKIPTRADEIIVLYDTKRCMCVAAVYILLLLHMDDSVLYECAAAQIKLCVYVVVAAAVCIQQHVNKKRVVCPGVVKPLVELVVAAGEVNKEQCTVGMAEKAMVVLSSLAAVEEGKVAIVDEGGVQALVEVIEDGASVKEKEFAVTVTARAKHKAETLLWYVHKFVDDVSRKKLATLFDNWNVNMHYIRVVNVKTMDMSAANLLWSR</sequence>
<dbReference type="InterPro" id="IPR016024">
    <property type="entry name" value="ARM-type_fold"/>
</dbReference>
<reference evidence="4" key="1">
    <citation type="journal article" date="2023" name="bioRxiv">
        <title>Improved chromosome-level genome assembly for marigold (Tagetes erecta).</title>
        <authorList>
            <person name="Jiang F."/>
            <person name="Yuan L."/>
            <person name="Wang S."/>
            <person name="Wang H."/>
            <person name="Xu D."/>
            <person name="Wang A."/>
            <person name="Fan W."/>
        </authorList>
    </citation>
    <scope>NUCLEOTIDE SEQUENCE</scope>
    <source>
        <strain evidence="4">WSJ</strain>
        <tissue evidence="4">Leaf</tissue>
    </source>
</reference>
<name>A0AAD8NWQ0_TARER</name>
<comment type="caution">
    <text evidence="4">The sequence shown here is derived from an EMBL/GenBank/DDBJ whole genome shotgun (WGS) entry which is preliminary data.</text>
</comment>
<evidence type="ECO:0000256" key="2">
    <source>
        <dbReference type="ARBA" id="ARBA00022786"/>
    </source>
</evidence>
<dbReference type="SUPFAM" id="SSF48371">
    <property type="entry name" value="ARM repeat"/>
    <property type="match status" value="1"/>
</dbReference>
<dbReference type="InterPro" id="IPR011989">
    <property type="entry name" value="ARM-like"/>
</dbReference>
<gene>
    <name evidence="4" type="ORF">QVD17_19712</name>
</gene>
<evidence type="ECO:0000256" key="1">
    <source>
        <dbReference type="ARBA" id="ARBA00022737"/>
    </source>
</evidence>
<dbReference type="PANTHER" id="PTHR23315">
    <property type="entry name" value="U BOX DOMAIN-CONTAINING"/>
    <property type="match status" value="1"/>
</dbReference>
<feature type="repeat" description="ARM" evidence="3">
    <location>
        <begin position="134"/>
        <end position="184"/>
    </location>
</feature>
<dbReference type="EMBL" id="JAUHHV010000005">
    <property type="protein sequence ID" value="KAK1424383.1"/>
    <property type="molecule type" value="Genomic_DNA"/>
</dbReference>
<dbReference type="InterPro" id="IPR000225">
    <property type="entry name" value="Armadillo"/>
</dbReference>
<evidence type="ECO:0000256" key="3">
    <source>
        <dbReference type="PROSITE-ProRule" id="PRU00259"/>
    </source>
</evidence>
<dbReference type="PANTHER" id="PTHR23315:SF129">
    <property type="entry name" value="ARM REPEAT SUPERFAMILY PROTEIN"/>
    <property type="match status" value="1"/>
</dbReference>
<dbReference type="Proteomes" id="UP001229421">
    <property type="component" value="Unassembled WGS sequence"/>
</dbReference>
<accession>A0AAD8NWQ0</accession>
<dbReference type="AlphaFoldDB" id="A0AAD8NWQ0"/>
<evidence type="ECO:0000313" key="5">
    <source>
        <dbReference type="Proteomes" id="UP001229421"/>
    </source>
</evidence>
<dbReference type="PROSITE" id="PS50176">
    <property type="entry name" value="ARM_REPEAT"/>
    <property type="match status" value="1"/>
</dbReference>
<keyword evidence="5" id="KW-1185">Reference proteome</keyword>
<organism evidence="4 5">
    <name type="scientific">Tagetes erecta</name>
    <name type="common">African marigold</name>
    <dbReference type="NCBI Taxonomy" id="13708"/>
    <lineage>
        <taxon>Eukaryota</taxon>
        <taxon>Viridiplantae</taxon>
        <taxon>Streptophyta</taxon>
        <taxon>Embryophyta</taxon>
        <taxon>Tracheophyta</taxon>
        <taxon>Spermatophyta</taxon>
        <taxon>Magnoliopsida</taxon>
        <taxon>eudicotyledons</taxon>
        <taxon>Gunneridae</taxon>
        <taxon>Pentapetalae</taxon>
        <taxon>asterids</taxon>
        <taxon>campanulids</taxon>
        <taxon>Asterales</taxon>
        <taxon>Asteraceae</taxon>
        <taxon>Asteroideae</taxon>
        <taxon>Heliantheae alliance</taxon>
        <taxon>Tageteae</taxon>
        <taxon>Tagetes</taxon>
    </lineage>
</organism>
<evidence type="ECO:0000313" key="4">
    <source>
        <dbReference type="EMBL" id="KAK1424383.1"/>
    </source>
</evidence>
<dbReference type="Gene3D" id="1.25.10.10">
    <property type="entry name" value="Leucine-rich Repeat Variant"/>
    <property type="match status" value="1"/>
</dbReference>
<keyword evidence="1" id="KW-0677">Repeat</keyword>
<protein>
    <submittedName>
        <fullName evidence="4">Uncharacterized protein</fullName>
    </submittedName>
</protein>
<keyword evidence="2" id="KW-0833">Ubl conjugation pathway</keyword>